<dbReference type="Proteomes" id="UP000182740">
    <property type="component" value="Unassembled WGS sequence"/>
</dbReference>
<keyword evidence="2" id="KW-1185">Reference proteome</keyword>
<evidence type="ECO:0000313" key="2">
    <source>
        <dbReference type="Proteomes" id="UP000182740"/>
    </source>
</evidence>
<gene>
    <name evidence="1" type="ORF">SAMN04489730_6931</name>
</gene>
<dbReference type="AlphaFoldDB" id="A0A1K1SVJ7"/>
<organism evidence="1 2">
    <name type="scientific">Amycolatopsis australiensis</name>
    <dbReference type="NCBI Taxonomy" id="546364"/>
    <lineage>
        <taxon>Bacteria</taxon>
        <taxon>Bacillati</taxon>
        <taxon>Actinomycetota</taxon>
        <taxon>Actinomycetes</taxon>
        <taxon>Pseudonocardiales</taxon>
        <taxon>Pseudonocardiaceae</taxon>
        <taxon>Amycolatopsis</taxon>
    </lineage>
</organism>
<evidence type="ECO:0000313" key="1">
    <source>
        <dbReference type="EMBL" id="SFW88346.1"/>
    </source>
</evidence>
<proteinExistence type="predicted"/>
<reference evidence="2" key="1">
    <citation type="submission" date="2016-11" db="EMBL/GenBank/DDBJ databases">
        <authorList>
            <person name="Varghese N."/>
            <person name="Submissions S."/>
        </authorList>
    </citation>
    <scope>NUCLEOTIDE SEQUENCE [LARGE SCALE GENOMIC DNA]</scope>
    <source>
        <strain evidence="2">DSM 44671</strain>
    </source>
</reference>
<dbReference type="RefSeq" id="WP_177328963.1">
    <property type="nucleotide sequence ID" value="NZ_FPJG01000006.1"/>
</dbReference>
<accession>A0A1K1SVJ7</accession>
<name>A0A1K1SVJ7_9PSEU</name>
<sequence length="45" mass="4574">MTIAASGAEAVPPSDWAPGIRSVAYAPCASTDELDCALTIIVEPI</sequence>
<dbReference type="EMBL" id="FPJG01000006">
    <property type="protein sequence ID" value="SFW88346.1"/>
    <property type="molecule type" value="Genomic_DNA"/>
</dbReference>
<protein>
    <submittedName>
        <fullName evidence="1">Uncharacterized protein</fullName>
    </submittedName>
</protein>